<proteinExistence type="predicted"/>
<dbReference type="GO" id="GO:0036286">
    <property type="term" value="C:eisosome filament"/>
    <property type="evidence" value="ECO:0007669"/>
    <property type="project" value="TreeGrafter"/>
</dbReference>
<dbReference type="EMBL" id="CAGI01000165">
    <property type="protein sequence ID" value="CCF51501.1"/>
    <property type="molecule type" value="Genomic_DNA"/>
</dbReference>
<dbReference type="GO" id="GO:0005886">
    <property type="term" value="C:plasma membrane"/>
    <property type="evidence" value="ECO:0007669"/>
    <property type="project" value="TreeGrafter"/>
</dbReference>
<feature type="compositionally biased region" description="Polar residues" evidence="1">
    <location>
        <begin position="774"/>
        <end position="788"/>
    </location>
</feature>
<dbReference type="Proteomes" id="UP000006174">
    <property type="component" value="Unassembled WGS sequence"/>
</dbReference>
<name>I2FX58_USTHO</name>
<accession>I2FX58</accession>
<keyword evidence="3" id="KW-1185">Reference proteome</keyword>
<dbReference type="eggNOG" id="ENOG502S5EX">
    <property type="taxonomic scope" value="Eukaryota"/>
</dbReference>
<feature type="compositionally biased region" description="Low complexity" evidence="1">
    <location>
        <begin position="1348"/>
        <end position="1412"/>
    </location>
</feature>
<feature type="region of interest" description="Disordered" evidence="1">
    <location>
        <begin position="243"/>
        <end position="270"/>
    </location>
</feature>
<feature type="compositionally biased region" description="Low complexity" evidence="1">
    <location>
        <begin position="1085"/>
        <end position="1103"/>
    </location>
</feature>
<sequence>MSMAPQAIHSNLSRPHPTDSRLLQNLIKGEKIYIDNLAASSHSGYAAASALAAWGTSEAPDISKASQTLSEILASAADAQRTHVQALEGYRSALKDVLDREHSIRSVVRDRDILVGRLIKASKKKVSKKDSGLSQDEKMEKVNAAQRELHACEQVLASEEAALVGVKRRTFKEALTMRMKTMGDAGAAMVDAAKEAILLLDEFDTHGPLLQATGGGQYESMYADDGVETGAYDNQALDQAYYGGQQQPQGMPDQMQADKYGSPIAANGTNLTRDEQGRFHKHLQGPHLDSRNPQHFDGASVTPSQSASQVIDHDRSHVPLGQRYTSQFEDVEEQEGIPSDTDSEEDYRRAFIEPRMRMPAPHELGLAADTHHSFIPEGQAGQRGANGAAPPPPPRKDDGASQVPMPPMPSAPAFDVNQAGEYDQSQNADQGYNPNNTQYSSPRYSMSRRSGDSEGGYGHKRKSSNSLIGKMSRLFKTDIHNDAPDSDQRPGWNTRIAGNVEQGERRRSGFFRPSEPDSSDEEPDTRQVFRNVNQQRPGYPAIGGKGKLSSGSRILPGPQSNRIHDAEQAEIDRIRASVVGGGIGSSIKQPAAGEADSIRSTTTGTKKKKKKKKRPVAGSEIGTAPTRPSASYTISGDLSSLRGNSSADPPGLSRSSTMKSTSSKKKNRASTASSGLIGGNVFSPNAGKYGADSWIKKPASQMTAYEAVAMAGVVPKSAAPKDKPASTTTTTPAAVPSGSLSPTTAGAAAGNASRPASVMSGSAGKSAPLKSALKTPTLSRANSTSSAKDLSKSPKKASGSSNAATVAAPGLPAKSALRNDITQSIRAEPLPQPKMEPIPKAPAPVTSQPLPETVASQPAPAVQAAPVQAAPQAQAAPVASQPAAATSAPAASAAVTAPATETADPAAAPQAAGEAVPKAPQSVLSIEEDKGFDGTGRLDLSTDGAASAATQINTAPQAKAQMPKLDMPSSEPFSISFDGVNKVDGARRGSAVTMASNAEDGVVTPGAEQTYKAFIQEHGQSPSIERSGEATPIGTKSQPNGVTRLTDRKVKLEPSRVYGAGGPELSDTSSEEGSAVQAAEKNSKQAEGGAQKAAQVQASSALADPTHQPDPSLQSLSSAPVTSDASAPALSGTPAAPAKALNLAALAVPNKAPSETDSVVARRKSVRMAPDTKLPPDTPTDGGDFETPRGNEHGGQDPLAARGSQLRNRIAPLPSAPTKPTKEPGPIDLGAGRQPTGWTSRVRNNADSSDDEDADEDGYSSARKAFGSATRGWGEAMGTSKPKKKAGDAGSVRSKVSTKSKKGAAAGKRGSEVGGGSAVATPAAPQPSIGYVPTAPGSISSTLYTAKAPGSSVGAGASAPPPSSSMYSVTAPGSVVSGSVVPPSTSTAPASTPAATTIPQAPAQAPAPLTASNLNTLDSNKDRPNMPPVPVAPPAQGQSTISVPTAPPPAVSGKVSSSGGKGFFRRFKRNK</sequence>
<feature type="compositionally biased region" description="Basic and acidic residues" evidence="1">
    <location>
        <begin position="1186"/>
        <end position="1195"/>
    </location>
</feature>
<dbReference type="FunFam" id="1.20.1270.60:FF:000138">
    <property type="entry name" value="Chromosome 9, whole genome shotgun sequence"/>
    <property type="match status" value="1"/>
</dbReference>
<dbReference type="GO" id="GO:0006897">
    <property type="term" value="P:endocytosis"/>
    <property type="evidence" value="ECO:0007669"/>
    <property type="project" value="TreeGrafter"/>
</dbReference>
<feature type="region of interest" description="Disordered" evidence="1">
    <location>
        <begin position="717"/>
        <end position="978"/>
    </location>
</feature>
<feature type="compositionally biased region" description="Basic and acidic residues" evidence="1">
    <location>
        <begin position="475"/>
        <end position="488"/>
    </location>
</feature>
<feature type="compositionally biased region" description="Acidic residues" evidence="1">
    <location>
        <begin position="329"/>
        <end position="345"/>
    </location>
</feature>
<feature type="compositionally biased region" description="Low complexity" evidence="1">
    <location>
        <begin position="725"/>
        <end position="756"/>
    </location>
</feature>
<feature type="region of interest" description="Disordered" evidence="1">
    <location>
        <begin position="1015"/>
        <end position="1134"/>
    </location>
</feature>
<feature type="compositionally biased region" description="Acidic residues" evidence="1">
    <location>
        <begin position="1248"/>
        <end position="1258"/>
    </location>
</feature>
<protein>
    <recommendedName>
        <fullName evidence="4">Eisosome component PIL1-domain-containing protein</fullName>
    </recommendedName>
</protein>
<feature type="region of interest" description="Disordered" evidence="1">
    <location>
        <begin position="1147"/>
        <end position="1471"/>
    </location>
</feature>
<dbReference type="Pfam" id="PF13805">
    <property type="entry name" value="Pil1"/>
    <property type="match status" value="1"/>
</dbReference>
<feature type="compositionally biased region" description="Polar residues" evidence="1">
    <location>
        <begin position="1109"/>
        <end position="1125"/>
    </location>
</feature>
<evidence type="ECO:0000313" key="2">
    <source>
        <dbReference type="EMBL" id="CCF51501.1"/>
    </source>
</evidence>
<feature type="compositionally biased region" description="Basic and acidic residues" evidence="1">
    <location>
        <begin position="1045"/>
        <end position="1054"/>
    </location>
</feature>
<feature type="compositionally biased region" description="Basic residues" evidence="1">
    <location>
        <begin position="605"/>
        <end position="615"/>
    </location>
</feature>
<dbReference type="PANTHER" id="PTHR31962:SF1">
    <property type="entry name" value="SPHINGOLIPID LONG CHAIN BASE-RESPONSIVE PROTEIN PIL1"/>
    <property type="match status" value="1"/>
</dbReference>
<evidence type="ECO:0000256" key="1">
    <source>
        <dbReference type="SAM" id="MobiDB-lite"/>
    </source>
</evidence>
<feature type="compositionally biased region" description="Low complexity" evidence="1">
    <location>
        <begin position="855"/>
        <end position="912"/>
    </location>
</feature>
<feature type="compositionally biased region" description="Low complexity" evidence="1">
    <location>
        <begin position="439"/>
        <end position="448"/>
    </location>
</feature>
<reference evidence="2 3" key="1">
    <citation type="journal article" date="2012" name="Plant Cell">
        <title>Genome comparison of barley and maize smut fungi reveals targeted loss of RNA silencing components and species-specific presence of transposable elements.</title>
        <authorList>
            <person name="Laurie J.D."/>
            <person name="Ali S."/>
            <person name="Linning R."/>
            <person name="Mannhaupt G."/>
            <person name="Wong P."/>
            <person name="Gueldener U."/>
            <person name="Muensterkoetter M."/>
            <person name="Moore R."/>
            <person name="Kahmann R."/>
            <person name="Bakkeren G."/>
            <person name="Schirawski J."/>
        </authorList>
    </citation>
    <scope>NUCLEOTIDE SEQUENCE [LARGE SCALE GENOMIC DNA]</scope>
    <source>
        <strain evidence="3">Uh4875-4</strain>
    </source>
</reference>
<feature type="region of interest" description="Disordered" evidence="1">
    <location>
        <begin position="376"/>
        <end position="569"/>
    </location>
</feature>
<dbReference type="InterPro" id="IPR028245">
    <property type="entry name" value="PIL1/LSP1"/>
</dbReference>
<dbReference type="OMA" id="QRELHAC"/>
<dbReference type="GO" id="GO:0008289">
    <property type="term" value="F:lipid binding"/>
    <property type="evidence" value="ECO:0007669"/>
    <property type="project" value="TreeGrafter"/>
</dbReference>
<evidence type="ECO:0008006" key="4">
    <source>
        <dbReference type="Google" id="ProtNLM"/>
    </source>
</evidence>
<dbReference type="InterPro" id="IPR027267">
    <property type="entry name" value="AH/BAR_dom_sf"/>
</dbReference>
<evidence type="ECO:0000313" key="3">
    <source>
        <dbReference type="Proteomes" id="UP000006174"/>
    </source>
</evidence>
<feature type="region of interest" description="Disordered" evidence="1">
    <location>
        <begin position="581"/>
        <end position="690"/>
    </location>
</feature>
<feature type="compositionally biased region" description="Polar residues" evidence="1">
    <location>
        <begin position="1034"/>
        <end position="1043"/>
    </location>
</feature>
<gene>
    <name evidence="2" type="ORF">UHOR_05529</name>
</gene>
<dbReference type="HOGENOM" id="CLU_252201_0_0_1"/>
<organism evidence="2 3">
    <name type="scientific">Ustilago hordei</name>
    <name type="common">Barley covered smut fungus</name>
    <dbReference type="NCBI Taxonomy" id="120017"/>
    <lineage>
        <taxon>Eukaryota</taxon>
        <taxon>Fungi</taxon>
        <taxon>Dikarya</taxon>
        <taxon>Basidiomycota</taxon>
        <taxon>Ustilaginomycotina</taxon>
        <taxon>Ustilaginomycetes</taxon>
        <taxon>Ustilaginales</taxon>
        <taxon>Ustilaginaceae</taxon>
        <taxon>Ustilago</taxon>
    </lineage>
</organism>
<feature type="region of interest" description="Disordered" evidence="1">
    <location>
        <begin position="323"/>
        <end position="346"/>
    </location>
</feature>
<feature type="compositionally biased region" description="Pro residues" evidence="1">
    <location>
        <begin position="830"/>
        <end position="842"/>
    </location>
</feature>
<feature type="compositionally biased region" description="Polar residues" evidence="1">
    <location>
        <begin position="423"/>
        <end position="438"/>
    </location>
</feature>
<comment type="caution">
    <text evidence="2">The sequence shown here is derived from an EMBL/GenBank/DDBJ whole genome shotgun (WGS) entry which is preliminary data.</text>
</comment>
<feature type="compositionally biased region" description="Low complexity" evidence="1">
    <location>
        <begin position="378"/>
        <end position="388"/>
    </location>
</feature>
<dbReference type="STRING" id="1128400.I2FX58"/>
<dbReference type="Gene3D" id="1.20.1270.60">
    <property type="entry name" value="Arfaptin homology (AH) domain/BAR domain"/>
    <property type="match status" value="1"/>
</dbReference>
<feature type="compositionally biased region" description="Low complexity" evidence="1">
    <location>
        <begin position="243"/>
        <end position="258"/>
    </location>
</feature>
<feature type="compositionally biased region" description="Polar residues" evidence="1">
    <location>
        <begin position="626"/>
        <end position="647"/>
    </location>
</feature>
<dbReference type="GO" id="GO:0070941">
    <property type="term" value="P:eisosome assembly"/>
    <property type="evidence" value="ECO:0007669"/>
    <property type="project" value="TreeGrafter"/>
</dbReference>
<feature type="region of interest" description="Disordered" evidence="1">
    <location>
        <begin position="282"/>
        <end position="303"/>
    </location>
</feature>
<dbReference type="PANTHER" id="PTHR31962">
    <property type="entry name" value="SPHINGOLIPID LONG CHAIN BASE-RESPONSIVE PROTEIN PIL1"/>
    <property type="match status" value="1"/>
</dbReference>